<organism evidence="2">
    <name type="scientific">Ajellomyces capsulatus (strain H88)</name>
    <name type="common">Darling's disease fungus</name>
    <name type="synonym">Histoplasma capsulatum</name>
    <dbReference type="NCBI Taxonomy" id="544711"/>
    <lineage>
        <taxon>Eukaryota</taxon>
        <taxon>Fungi</taxon>
        <taxon>Dikarya</taxon>
        <taxon>Ascomycota</taxon>
        <taxon>Pezizomycotina</taxon>
        <taxon>Eurotiomycetes</taxon>
        <taxon>Eurotiomycetidae</taxon>
        <taxon>Onygenales</taxon>
        <taxon>Ajellomycetaceae</taxon>
        <taxon>Histoplasma</taxon>
    </lineage>
</organism>
<accession>F0ULB6</accession>
<evidence type="ECO:0000313" key="1">
    <source>
        <dbReference type="EMBL" id="EGC45390.1"/>
    </source>
</evidence>
<dbReference type="EMBL" id="DS990639">
    <property type="protein sequence ID" value="EGC45390.1"/>
    <property type="molecule type" value="Genomic_DNA"/>
</dbReference>
<dbReference type="Proteomes" id="UP000008142">
    <property type="component" value="Unassembled WGS sequence"/>
</dbReference>
<dbReference type="HOGENOM" id="CLU_3319921_0_0_1"/>
<name>F0ULB6_AJEC8</name>
<evidence type="ECO:0000313" key="2">
    <source>
        <dbReference type="Proteomes" id="UP000008142"/>
    </source>
</evidence>
<gene>
    <name evidence="1" type="ORF">HCEG_04605</name>
</gene>
<reference evidence="2" key="1">
    <citation type="submission" date="2008-07" db="EMBL/GenBank/DDBJ databases">
        <title>Annotation of Ajellomyces capsulatus strain H88.</title>
        <authorList>
            <person name="Champion M."/>
            <person name="Cuomo C."/>
            <person name="Ma L.-J."/>
            <person name="Henn M.R."/>
            <person name="Sil A."/>
            <person name="Goldman B."/>
            <person name="Young S.K."/>
            <person name="Kodira C.D."/>
            <person name="Zeng Q."/>
            <person name="Koehrsen M."/>
            <person name="Alvarado L."/>
            <person name="Berlin A."/>
            <person name="Borenstein D."/>
            <person name="Chen Z."/>
            <person name="Engels R."/>
            <person name="Freedman E."/>
            <person name="Gellesch M."/>
            <person name="Goldberg J."/>
            <person name="Griggs A."/>
            <person name="Gujja S."/>
            <person name="Heiman D."/>
            <person name="Hepburn T."/>
            <person name="Howarth C."/>
            <person name="Jen D."/>
            <person name="Larson L."/>
            <person name="Lewis B."/>
            <person name="Mehta T."/>
            <person name="Park D."/>
            <person name="Pearson M."/>
            <person name="Roberts A."/>
            <person name="Saif S."/>
            <person name="Shea T."/>
            <person name="Shenoy N."/>
            <person name="Sisk P."/>
            <person name="Stolte C."/>
            <person name="Sykes S."/>
            <person name="Walk T."/>
            <person name="White J."/>
            <person name="Yandava C."/>
            <person name="Klein B."/>
            <person name="McEwen J.G."/>
            <person name="Puccia R."/>
            <person name="Goldman G.H."/>
            <person name="Felipe M.S."/>
            <person name="Nino-Vega G."/>
            <person name="San-Blas G."/>
            <person name="Taylor J."/>
            <person name="Mendoza L."/>
            <person name="Galagan J."/>
            <person name="Nusbaum C."/>
            <person name="Birren B."/>
        </authorList>
    </citation>
    <scope>NUCLEOTIDE SEQUENCE [LARGE SCALE GENOMIC DNA]</scope>
    <source>
        <strain evidence="2">H88</strain>
    </source>
</reference>
<protein>
    <submittedName>
        <fullName evidence="1">Predicted protein</fullName>
    </submittedName>
</protein>
<proteinExistence type="predicted"/>
<sequence>MYAEEGDSNGLLVTSSLDKVTWRKMRQRVRRSIQNKAGA</sequence>
<dbReference type="AlphaFoldDB" id="F0ULB6"/>